<dbReference type="InterPro" id="IPR019734">
    <property type="entry name" value="TPR_rpt"/>
</dbReference>
<gene>
    <name evidence="3" type="ORF">AWY79_07185</name>
    <name evidence="4" type="ORF">EDC59_101302</name>
</gene>
<dbReference type="RefSeq" id="WP_066801989.1">
    <property type="nucleotide sequence ID" value="NZ_CP014206.1"/>
</dbReference>
<dbReference type="KEGG" id="dej:AWY79_07185"/>
<keyword evidence="5" id="KW-1185">Reference proteome</keyword>
<organism evidence="4 6">
    <name type="scientific">Pseudodesulfovibrio indicus</name>
    <dbReference type="NCBI Taxonomy" id="1716143"/>
    <lineage>
        <taxon>Bacteria</taxon>
        <taxon>Pseudomonadati</taxon>
        <taxon>Thermodesulfobacteriota</taxon>
        <taxon>Desulfovibrionia</taxon>
        <taxon>Desulfovibrionales</taxon>
        <taxon>Desulfovibrionaceae</taxon>
    </lineage>
</organism>
<dbReference type="PANTHER" id="PTHR30032:SF4">
    <property type="entry name" value="AMIDASE ENHANCER"/>
    <property type="match status" value="1"/>
</dbReference>
<dbReference type="AlphaFoldDB" id="A0A126QM70"/>
<proteinExistence type="predicted"/>
<dbReference type="Proteomes" id="UP000055611">
    <property type="component" value="Chromosome"/>
</dbReference>
<dbReference type="OrthoDB" id="9773852at2"/>
<protein>
    <submittedName>
        <fullName evidence="4">Stage II sporulation protein D</fullName>
    </submittedName>
</protein>
<dbReference type="EMBL" id="SOBK01000001">
    <property type="protein sequence ID" value="TDT91899.1"/>
    <property type="molecule type" value="Genomic_DNA"/>
</dbReference>
<reference evidence="4 6" key="2">
    <citation type="submission" date="2019-03" db="EMBL/GenBank/DDBJ databases">
        <title>Genomic Encyclopedia of Type Strains, Phase IV (KMG-IV): sequencing the most valuable type-strain genomes for metagenomic binning, comparative biology and taxonomic classification.</title>
        <authorList>
            <person name="Goeker M."/>
        </authorList>
    </citation>
    <scope>NUCLEOTIDE SEQUENCE [LARGE SCALE GENOMIC DNA]</scope>
    <source>
        <strain evidence="4 6">DSM 101483</strain>
    </source>
</reference>
<dbReference type="Proteomes" id="UP000295506">
    <property type="component" value="Unassembled WGS sequence"/>
</dbReference>
<feature type="signal peptide" evidence="1">
    <location>
        <begin position="1"/>
        <end position="23"/>
    </location>
</feature>
<evidence type="ECO:0000259" key="2">
    <source>
        <dbReference type="Pfam" id="PF08486"/>
    </source>
</evidence>
<evidence type="ECO:0000313" key="6">
    <source>
        <dbReference type="Proteomes" id="UP000295506"/>
    </source>
</evidence>
<dbReference type="SUPFAM" id="SSF48452">
    <property type="entry name" value="TPR-like"/>
    <property type="match status" value="1"/>
</dbReference>
<dbReference type="Pfam" id="PF13174">
    <property type="entry name" value="TPR_6"/>
    <property type="match status" value="1"/>
</dbReference>
<dbReference type="Pfam" id="PF08486">
    <property type="entry name" value="SpoIID"/>
    <property type="match status" value="1"/>
</dbReference>
<keyword evidence="1" id="KW-0732">Signal</keyword>
<dbReference type="GO" id="GO:0030288">
    <property type="term" value="C:outer membrane-bounded periplasmic space"/>
    <property type="evidence" value="ECO:0007669"/>
    <property type="project" value="TreeGrafter"/>
</dbReference>
<dbReference type="Gene3D" id="1.25.40.10">
    <property type="entry name" value="Tetratricopeptide repeat domain"/>
    <property type="match status" value="1"/>
</dbReference>
<feature type="domain" description="Sporulation stage II protein D amidase enhancer LytB N-terminal" evidence="2">
    <location>
        <begin position="255"/>
        <end position="344"/>
    </location>
</feature>
<dbReference type="InterPro" id="IPR013486">
    <property type="entry name" value="SpoIID/LytB"/>
</dbReference>
<reference evidence="3 5" key="1">
    <citation type="journal article" date="2016" name="Front. Microbiol.">
        <title>Genome Sequence of the Piezophilic, Mesophilic Sulfate-Reducing Bacterium Desulfovibrio indicus J2T.</title>
        <authorList>
            <person name="Cao J."/>
            <person name="Maignien L."/>
            <person name="Shao Z."/>
            <person name="Alain K."/>
            <person name="Jebbar M."/>
        </authorList>
    </citation>
    <scope>NUCLEOTIDE SEQUENCE [LARGE SCALE GENOMIC DNA]</scope>
    <source>
        <strain evidence="3 5">J2</strain>
    </source>
</reference>
<dbReference type="PANTHER" id="PTHR30032">
    <property type="entry name" value="N-ACETYLMURAMOYL-L-ALANINE AMIDASE-RELATED"/>
    <property type="match status" value="1"/>
</dbReference>
<evidence type="ECO:0000313" key="4">
    <source>
        <dbReference type="EMBL" id="TDT91899.1"/>
    </source>
</evidence>
<dbReference type="EMBL" id="CP014206">
    <property type="protein sequence ID" value="AMK10907.1"/>
    <property type="molecule type" value="Genomic_DNA"/>
</dbReference>
<dbReference type="InterPro" id="IPR051922">
    <property type="entry name" value="Bact_Sporulation_Assoc"/>
</dbReference>
<dbReference type="NCBIfam" id="TIGR02669">
    <property type="entry name" value="SpoIID_LytB"/>
    <property type="match status" value="1"/>
</dbReference>
<name>A0A126QM70_9BACT</name>
<dbReference type="InterPro" id="IPR011990">
    <property type="entry name" value="TPR-like_helical_dom_sf"/>
</dbReference>
<feature type="chain" id="PRO_5044548155" evidence="1">
    <location>
        <begin position="24"/>
        <end position="515"/>
    </location>
</feature>
<evidence type="ECO:0000313" key="3">
    <source>
        <dbReference type="EMBL" id="AMK10907.1"/>
    </source>
</evidence>
<sequence length="515" mass="56107">MRQCKTIPVILAVLMVVCTSVSALGGANDDAEQLARWQLNNADLLVDEGKYLEAVEYVDSSYEISRYPKTRRDALFSKAMILAIFLDAPMQAVEVYRQLAREFPETAETAAYQAAFLAMQAGRTDEARQGFRDYLKRYPEGRFRYQAEAMLETLGEPAARPEPVAPAAERPVLRVLLATKCGKVALSGRGADICVDGVGCGPTARLQAANGVVLVNGRAGGLQRLDVRSDKPMALDMDGKKKVVRGDLRITVVGNRLSVTNLVDIEAYLRSVVPAESYASWPLETLKAQAVAARTYAYYQKLHRTSREYDVRADTFDQMYGGVGRETGRTDQAVRETAGKVLTYGGKPILAQYTANSGGYCADAGAVFSAAKPYLVAHSDPASLKGKMATWTRKFTTAEIVASLKKIGVDAPGLKSIEPEVSGPSGRIIKVRLTHAGGSTVLRTRTTLASSRVLGLPEVLMGVDKRGDTYFFNGRGHGHGVGYSQWGAAELGKEWRYAKILGFYYPGTSIEDTWR</sequence>
<evidence type="ECO:0000313" key="5">
    <source>
        <dbReference type="Proteomes" id="UP000055611"/>
    </source>
</evidence>
<accession>A0A126QM70</accession>
<dbReference type="InterPro" id="IPR013693">
    <property type="entry name" value="SpoIID/LytB_N"/>
</dbReference>
<dbReference type="GO" id="GO:0030435">
    <property type="term" value="P:sporulation resulting in formation of a cellular spore"/>
    <property type="evidence" value="ECO:0007669"/>
    <property type="project" value="InterPro"/>
</dbReference>
<evidence type="ECO:0000256" key="1">
    <source>
        <dbReference type="SAM" id="SignalP"/>
    </source>
</evidence>